<evidence type="ECO:0000256" key="1">
    <source>
        <dbReference type="ARBA" id="ARBA00008020"/>
    </source>
</evidence>
<reference evidence="6 7" key="1">
    <citation type="submission" date="2016-05" db="EMBL/GenBank/DDBJ databases">
        <title>First whole genome sequencing of Entamoeba histolytica HM1:IMSS-clone-6.</title>
        <authorList>
            <person name="Mukherjee Avik.K."/>
            <person name="Izumyama S."/>
            <person name="Nakada-Tsukui K."/>
            <person name="Nozaki T."/>
        </authorList>
    </citation>
    <scope>NUCLEOTIDE SEQUENCE [LARGE SCALE GENOMIC DNA]</scope>
    <source>
        <strain evidence="6 7">HM1:IMSS clone 6</strain>
    </source>
</reference>
<comment type="caution">
    <text evidence="6">The sequence shown here is derived from an EMBL/GenBank/DDBJ whole genome shotgun (WGS) entry which is preliminary data.</text>
</comment>
<dbReference type="InterPro" id="IPR017998">
    <property type="entry name" value="Chaperone_TCP-1"/>
</dbReference>
<dbReference type="AlphaFoldDB" id="A0A175JV40"/>
<dbReference type="Proteomes" id="UP000078387">
    <property type="component" value="Unassembled WGS sequence"/>
</dbReference>
<proteinExistence type="inferred from homology"/>
<dbReference type="Pfam" id="PF00118">
    <property type="entry name" value="Cpn60_TCP1"/>
    <property type="match status" value="1"/>
</dbReference>
<evidence type="ECO:0000256" key="4">
    <source>
        <dbReference type="ARBA" id="ARBA00023186"/>
    </source>
</evidence>
<protein>
    <submittedName>
        <fullName evidence="6">T-complex protein 1 subunit eta putative</fullName>
    </submittedName>
</protein>
<dbReference type="VEuPathDB" id="AmoebaDB:EHI5A_181700"/>
<keyword evidence="3" id="KW-0067">ATP-binding</keyword>
<organism evidence="6 7">
    <name type="scientific">Entamoeba histolytica</name>
    <dbReference type="NCBI Taxonomy" id="5759"/>
    <lineage>
        <taxon>Eukaryota</taxon>
        <taxon>Amoebozoa</taxon>
        <taxon>Evosea</taxon>
        <taxon>Archamoebae</taxon>
        <taxon>Mastigamoebida</taxon>
        <taxon>Entamoebidae</taxon>
        <taxon>Entamoeba</taxon>
    </lineage>
</organism>
<dbReference type="EMBL" id="BDEQ01000001">
    <property type="protein sequence ID" value="GAT97352.1"/>
    <property type="molecule type" value="Genomic_DNA"/>
</dbReference>
<dbReference type="InterPro" id="IPR027413">
    <property type="entry name" value="GROEL-like_equatorial_sf"/>
</dbReference>
<evidence type="ECO:0000313" key="7">
    <source>
        <dbReference type="Proteomes" id="UP000078387"/>
    </source>
</evidence>
<dbReference type="GO" id="GO:0005832">
    <property type="term" value="C:chaperonin-containing T-complex"/>
    <property type="evidence" value="ECO:0007669"/>
    <property type="project" value="UniProtKB-ARBA"/>
</dbReference>
<evidence type="ECO:0000313" key="6">
    <source>
        <dbReference type="EMBL" id="GAT97352.1"/>
    </source>
</evidence>
<accession>A0A175JV40</accession>
<evidence type="ECO:0000256" key="3">
    <source>
        <dbReference type="ARBA" id="ARBA00022840"/>
    </source>
</evidence>
<comment type="similarity">
    <text evidence="1">Belongs to the TCP-1 chaperonin family.</text>
</comment>
<gene>
    <name evidence="6" type="ORF">CL6EHI_083260B</name>
</gene>
<dbReference type="SUPFAM" id="SSF48592">
    <property type="entry name" value="GroEL equatorial domain-like"/>
    <property type="match status" value="1"/>
</dbReference>
<dbReference type="Gene3D" id="1.10.560.10">
    <property type="entry name" value="GroEL-like equatorial domain"/>
    <property type="match status" value="1"/>
</dbReference>
<dbReference type="GO" id="GO:0005524">
    <property type="term" value="F:ATP binding"/>
    <property type="evidence" value="ECO:0007669"/>
    <property type="project" value="UniProtKB-KW"/>
</dbReference>
<evidence type="ECO:0000256" key="2">
    <source>
        <dbReference type="ARBA" id="ARBA00022741"/>
    </source>
</evidence>
<dbReference type="PANTHER" id="PTHR11353">
    <property type="entry name" value="CHAPERONIN"/>
    <property type="match status" value="1"/>
</dbReference>
<keyword evidence="2" id="KW-0547">Nucleotide-binding</keyword>
<comment type="function">
    <text evidence="5">Molecular chaperone; assists the folding of proteins upon ATP hydrolysis. Known to play a role, in vitro, in the folding of actin and tubulin.</text>
</comment>
<name>A0A175JV40_ENTHI</name>
<sequence length="135" mass="14848">MIVRRALKHKQMVTGGGAVEMEISRQLKEYAMTIEGKIQYVILGYAKAFEGIPRQLADNAGFDPTNILNLLRKKHAEGGLWYGVNVNEEGILDMMEAQVWEPALIKLNAIAAATEAASLIISIDETIKAPEHTQG</sequence>
<evidence type="ECO:0000256" key="5">
    <source>
        <dbReference type="ARBA" id="ARBA00024677"/>
    </source>
</evidence>
<dbReference type="VEuPathDB" id="AmoebaDB:KM1_274950"/>
<keyword evidence="4" id="KW-0143">Chaperone</keyword>
<dbReference type="VEuPathDB" id="AmoebaDB:EHI_083260"/>
<dbReference type="InterPro" id="IPR002423">
    <property type="entry name" value="Cpn60/GroEL/TCP-1"/>
</dbReference>
<dbReference type="GO" id="GO:0140662">
    <property type="term" value="F:ATP-dependent protein folding chaperone"/>
    <property type="evidence" value="ECO:0007669"/>
    <property type="project" value="InterPro"/>
</dbReference>
<dbReference type="FunFam" id="1.10.560.10:FF:000017">
    <property type="entry name" value="T-complex protein 1 subunit eta"/>
    <property type="match status" value="1"/>
</dbReference>